<keyword evidence="2" id="KW-1185">Reference proteome</keyword>
<accession>A0ABD1ZRT4</accession>
<evidence type="ECO:0000313" key="2">
    <source>
        <dbReference type="Proteomes" id="UP001605036"/>
    </source>
</evidence>
<evidence type="ECO:0000313" key="1">
    <source>
        <dbReference type="EMBL" id="KAL2654152.1"/>
    </source>
</evidence>
<dbReference type="Proteomes" id="UP001605036">
    <property type="component" value="Unassembled WGS sequence"/>
</dbReference>
<protein>
    <submittedName>
        <fullName evidence="1">Uncharacterized protein</fullName>
    </submittedName>
</protein>
<dbReference type="AlphaFoldDB" id="A0ABD1ZRT4"/>
<dbReference type="EMBL" id="JBHFFA010000001">
    <property type="protein sequence ID" value="KAL2654152.1"/>
    <property type="molecule type" value="Genomic_DNA"/>
</dbReference>
<sequence length="196" mass="21560">MGNDTALDVFKDLANFIWERADIGIIALERRDANLQLHVQGVLSIKSTSSRALKNDIASAIEWEEDNPIGGSIRFKALTNKGLHTLIGMCVHRPSSPVSLIIVPAAGIKECHEECHPKTNAADFNLESGTWKRPITEIASARSQDKECRGPSRVQELQSVSKKAAPRRTRYIPNLRAVCGKEPSQKSPHQEAGTKT</sequence>
<reference evidence="1 2" key="1">
    <citation type="submission" date="2024-09" db="EMBL/GenBank/DDBJ databases">
        <title>Chromosome-scale assembly of Riccia fluitans.</title>
        <authorList>
            <person name="Paukszto L."/>
            <person name="Sawicki J."/>
            <person name="Karawczyk K."/>
            <person name="Piernik-Szablinska J."/>
            <person name="Szczecinska M."/>
            <person name="Mazdziarz M."/>
        </authorList>
    </citation>
    <scope>NUCLEOTIDE SEQUENCE [LARGE SCALE GENOMIC DNA]</scope>
    <source>
        <strain evidence="1">Rf_01</strain>
        <tissue evidence="1">Aerial parts of the thallus</tissue>
    </source>
</reference>
<name>A0ABD1ZRT4_9MARC</name>
<proteinExistence type="predicted"/>
<gene>
    <name evidence="1" type="ORF">R1flu_022280</name>
</gene>
<organism evidence="1 2">
    <name type="scientific">Riccia fluitans</name>
    <dbReference type="NCBI Taxonomy" id="41844"/>
    <lineage>
        <taxon>Eukaryota</taxon>
        <taxon>Viridiplantae</taxon>
        <taxon>Streptophyta</taxon>
        <taxon>Embryophyta</taxon>
        <taxon>Marchantiophyta</taxon>
        <taxon>Marchantiopsida</taxon>
        <taxon>Marchantiidae</taxon>
        <taxon>Marchantiales</taxon>
        <taxon>Ricciaceae</taxon>
        <taxon>Riccia</taxon>
    </lineage>
</organism>
<comment type="caution">
    <text evidence="1">The sequence shown here is derived from an EMBL/GenBank/DDBJ whole genome shotgun (WGS) entry which is preliminary data.</text>
</comment>